<keyword evidence="2" id="KW-1185">Reference proteome</keyword>
<evidence type="ECO:0000313" key="2">
    <source>
        <dbReference type="Proteomes" id="UP001157502"/>
    </source>
</evidence>
<evidence type="ECO:0000313" key="1">
    <source>
        <dbReference type="EMBL" id="KAJ8010890.1"/>
    </source>
</evidence>
<dbReference type="EMBL" id="CM055733">
    <property type="protein sequence ID" value="KAJ8010890.1"/>
    <property type="molecule type" value="Genomic_DNA"/>
</dbReference>
<gene>
    <name evidence="1" type="ORF">DPEC_G00079840</name>
</gene>
<name>A0ACC2H530_DALPE</name>
<comment type="caution">
    <text evidence="1">The sequence shown here is derived from an EMBL/GenBank/DDBJ whole genome shotgun (WGS) entry which is preliminary data.</text>
</comment>
<sequence length="327" mass="36060">MNVSPGSCRDTVVLAAVEQAIDKLNKDRVEGYIFGLHRLRNVNQMEHGNVGMVFYLTMDVLETNCHVLSRKTTEACEIRSYADSPVYGQCKAVIYISPRPSVVHLYQYNCVVRPVSRQKVASFCPDCPTYMSVDNDKIQKTAALSVEKFNSKRSQANHFAVLQVTLAQASMAWGILYVVEFTIQETTCSSNTDSSTASLCRLMSCRLAHRGHCKGSFFKVRGSKETVNVNCEVFKRNPQVCSYRPLGTVTILPALGLPMTTPSTTPYVSHQPVGVQGTVNPGVFGMSPPVIVPFPTTVSVQCPAEVQAEDHFVRELFAEDSLFKTAA</sequence>
<protein>
    <submittedName>
        <fullName evidence="1">Uncharacterized protein</fullName>
    </submittedName>
</protein>
<reference evidence="1" key="1">
    <citation type="submission" date="2021-05" db="EMBL/GenBank/DDBJ databases">
        <authorList>
            <person name="Pan Q."/>
            <person name="Jouanno E."/>
            <person name="Zahm M."/>
            <person name="Klopp C."/>
            <person name="Cabau C."/>
            <person name="Louis A."/>
            <person name="Berthelot C."/>
            <person name="Parey E."/>
            <person name="Roest Crollius H."/>
            <person name="Montfort J."/>
            <person name="Robinson-Rechavi M."/>
            <person name="Bouchez O."/>
            <person name="Lampietro C."/>
            <person name="Lopez Roques C."/>
            <person name="Donnadieu C."/>
            <person name="Postlethwait J."/>
            <person name="Bobe J."/>
            <person name="Dillon D."/>
            <person name="Chandos A."/>
            <person name="von Hippel F."/>
            <person name="Guiguen Y."/>
        </authorList>
    </citation>
    <scope>NUCLEOTIDE SEQUENCE</scope>
    <source>
        <strain evidence="1">YG-Jan2019</strain>
    </source>
</reference>
<organism evidence="1 2">
    <name type="scientific">Dallia pectoralis</name>
    <name type="common">Alaska blackfish</name>
    <dbReference type="NCBI Taxonomy" id="75939"/>
    <lineage>
        <taxon>Eukaryota</taxon>
        <taxon>Metazoa</taxon>
        <taxon>Chordata</taxon>
        <taxon>Craniata</taxon>
        <taxon>Vertebrata</taxon>
        <taxon>Euteleostomi</taxon>
        <taxon>Actinopterygii</taxon>
        <taxon>Neopterygii</taxon>
        <taxon>Teleostei</taxon>
        <taxon>Protacanthopterygii</taxon>
        <taxon>Esociformes</taxon>
        <taxon>Umbridae</taxon>
        <taxon>Dallia</taxon>
    </lineage>
</organism>
<accession>A0ACC2H530</accession>
<dbReference type="Proteomes" id="UP001157502">
    <property type="component" value="Chromosome 6"/>
</dbReference>
<proteinExistence type="predicted"/>